<reference evidence="3" key="1">
    <citation type="submission" date="2016-06" db="EMBL/GenBank/DDBJ databases">
        <title>Parallel loss of symbiosis genes in relatives of nitrogen-fixing non-legume Parasponia.</title>
        <authorList>
            <person name="Van Velzen R."/>
            <person name="Holmer R."/>
            <person name="Bu F."/>
            <person name="Rutten L."/>
            <person name="Van Zeijl A."/>
            <person name="Liu W."/>
            <person name="Santuari L."/>
            <person name="Cao Q."/>
            <person name="Sharma T."/>
            <person name="Shen D."/>
            <person name="Roswanjaya Y."/>
            <person name="Wardhani T."/>
            <person name="Kalhor M.S."/>
            <person name="Jansen J."/>
            <person name="Van den Hoogen J."/>
            <person name="Gungor B."/>
            <person name="Hartog M."/>
            <person name="Hontelez J."/>
            <person name="Verver J."/>
            <person name="Yang W.-C."/>
            <person name="Schijlen E."/>
            <person name="Repin R."/>
            <person name="Schilthuizen M."/>
            <person name="Schranz E."/>
            <person name="Heidstra R."/>
            <person name="Miyata K."/>
            <person name="Fedorova E."/>
            <person name="Kohlen W."/>
            <person name="Bisseling T."/>
            <person name="Smit S."/>
            <person name="Geurts R."/>
        </authorList>
    </citation>
    <scope>NUCLEOTIDE SEQUENCE [LARGE SCALE GENOMIC DNA]</scope>
    <source>
        <strain evidence="3">cv. RG33-2</strain>
    </source>
</reference>
<dbReference type="EMBL" id="JXTC01000169">
    <property type="protein sequence ID" value="PON84039.1"/>
    <property type="molecule type" value="Genomic_DNA"/>
</dbReference>
<sequence length="126" mass="13470">MVGLPKAGLEKERAEPAGLRKHIGPGRAPNSARRLAGLLGGPGRARNWPERACPIRHWISTKLIPILARTPPHSALTSPSNPSAIPFSKLCQRDQTQKPSVHPSAKPPRSTGGSSSSRNPLPMGRE</sequence>
<comment type="caution">
    <text evidence="2">The sequence shown here is derived from an EMBL/GenBank/DDBJ whole genome shotgun (WGS) entry which is preliminary data.</text>
</comment>
<keyword evidence="3" id="KW-1185">Reference proteome</keyword>
<name>A0A2P5EER1_TREOI</name>
<protein>
    <submittedName>
        <fullName evidence="2">Uncharacterized protein</fullName>
    </submittedName>
</protein>
<evidence type="ECO:0000256" key="1">
    <source>
        <dbReference type="SAM" id="MobiDB-lite"/>
    </source>
</evidence>
<proteinExistence type="predicted"/>
<feature type="region of interest" description="Disordered" evidence="1">
    <location>
        <begin position="71"/>
        <end position="126"/>
    </location>
</feature>
<gene>
    <name evidence="2" type="ORF">TorRG33x02_201590</name>
</gene>
<feature type="region of interest" description="Disordered" evidence="1">
    <location>
        <begin position="1"/>
        <end position="49"/>
    </location>
</feature>
<dbReference type="InParanoid" id="A0A2P5EER1"/>
<evidence type="ECO:0000313" key="3">
    <source>
        <dbReference type="Proteomes" id="UP000237000"/>
    </source>
</evidence>
<accession>A0A2P5EER1</accession>
<dbReference type="AlphaFoldDB" id="A0A2P5EER1"/>
<dbReference type="Proteomes" id="UP000237000">
    <property type="component" value="Unassembled WGS sequence"/>
</dbReference>
<feature type="compositionally biased region" description="Low complexity" evidence="1">
    <location>
        <begin position="107"/>
        <end position="118"/>
    </location>
</feature>
<evidence type="ECO:0000313" key="2">
    <source>
        <dbReference type="EMBL" id="PON84039.1"/>
    </source>
</evidence>
<organism evidence="2 3">
    <name type="scientific">Trema orientale</name>
    <name type="common">Charcoal tree</name>
    <name type="synonym">Celtis orientalis</name>
    <dbReference type="NCBI Taxonomy" id="63057"/>
    <lineage>
        <taxon>Eukaryota</taxon>
        <taxon>Viridiplantae</taxon>
        <taxon>Streptophyta</taxon>
        <taxon>Embryophyta</taxon>
        <taxon>Tracheophyta</taxon>
        <taxon>Spermatophyta</taxon>
        <taxon>Magnoliopsida</taxon>
        <taxon>eudicotyledons</taxon>
        <taxon>Gunneridae</taxon>
        <taxon>Pentapetalae</taxon>
        <taxon>rosids</taxon>
        <taxon>fabids</taxon>
        <taxon>Rosales</taxon>
        <taxon>Cannabaceae</taxon>
        <taxon>Trema</taxon>
    </lineage>
</organism>